<keyword evidence="2" id="KW-1185">Reference proteome</keyword>
<dbReference type="AlphaFoldDB" id="A0A1Q9E5U4"/>
<dbReference type="InterPro" id="IPR046559">
    <property type="entry name" value="DUF6713"/>
</dbReference>
<proteinExistence type="predicted"/>
<gene>
    <name evidence="1" type="ORF">AK812_SmicGene14312</name>
</gene>
<reference evidence="1 2" key="1">
    <citation type="submission" date="2016-02" db="EMBL/GenBank/DDBJ databases">
        <title>Genome analysis of coral dinoflagellate symbionts highlights evolutionary adaptations to a symbiotic lifestyle.</title>
        <authorList>
            <person name="Aranda M."/>
            <person name="Li Y."/>
            <person name="Liew Y.J."/>
            <person name="Baumgarten S."/>
            <person name="Simakov O."/>
            <person name="Wilson M."/>
            <person name="Piel J."/>
            <person name="Ashoor H."/>
            <person name="Bougouffa S."/>
            <person name="Bajic V.B."/>
            <person name="Ryu T."/>
            <person name="Ravasi T."/>
            <person name="Bayer T."/>
            <person name="Micklem G."/>
            <person name="Kim H."/>
            <person name="Bhak J."/>
            <person name="Lajeunesse T.C."/>
            <person name="Voolstra C.R."/>
        </authorList>
    </citation>
    <scope>NUCLEOTIDE SEQUENCE [LARGE SCALE GENOMIC DNA]</scope>
    <source>
        <strain evidence="1 2">CCMP2467</strain>
    </source>
</reference>
<comment type="caution">
    <text evidence="1">The sequence shown here is derived from an EMBL/GenBank/DDBJ whole genome shotgun (WGS) entry which is preliminary data.</text>
</comment>
<name>A0A1Q9E5U4_SYMMI</name>
<dbReference type="EMBL" id="LSRX01000254">
    <property type="protein sequence ID" value="OLQ02791.1"/>
    <property type="molecule type" value="Genomic_DNA"/>
</dbReference>
<protein>
    <submittedName>
        <fullName evidence="1">Uncharacterized protein</fullName>
    </submittedName>
</protein>
<organism evidence="1 2">
    <name type="scientific">Symbiodinium microadriaticum</name>
    <name type="common">Dinoflagellate</name>
    <name type="synonym">Zooxanthella microadriatica</name>
    <dbReference type="NCBI Taxonomy" id="2951"/>
    <lineage>
        <taxon>Eukaryota</taxon>
        <taxon>Sar</taxon>
        <taxon>Alveolata</taxon>
        <taxon>Dinophyceae</taxon>
        <taxon>Suessiales</taxon>
        <taxon>Symbiodiniaceae</taxon>
        <taxon>Symbiodinium</taxon>
    </lineage>
</organism>
<dbReference type="Pfam" id="PF20460">
    <property type="entry name" value="DUF6713"/>
    <property type="match status" value="1"/>
</dbReference>
<evidence type="ECO:0000313" key="1">
    <source>
        <dbReference type="EMBL" id="OLQ02791.1"/>
    </source>
</evidence>
<dbReference type="Proteomes" id="UP000186817">
    <property type="component" value="Unassembled WGS sequence"/>
</dbReference>
<accession>A0A1Q9E5U4</accession>
<sequence>MKAFDLSFAAMLTHEMDATFRHEWRILPLLSLISDDDLARDVFIVLHIPLCWLFLTVFRDNKAARSFFCVFAMIHVGLHYLLRHHPKYEFNNVVSWSIIVLSGAAAFAHLLVERSSSRQSFVKRP</sequence>
<dbReference type="OrthoDB" id="417769at2759"/>
<evidence type="ECO:0000313" key="2">
    <source>
        <dbReference type="Proteomes" id="UP000186817"/>
    </source>
</evidence>